<feature type="region of interest" description="Disordered" evidence="1">
    <location>
        <begin position="84"/>
        <end position="111"/>
    </location>
</feature>
<dbReference type="eggNOG" id="ENOG502ZQUR">
    <property type="taxonomic scope" value="Bacteria"/>
</dbReference>
<feature type="compositionally biased region" description="Basic and acidic residues" evidence="1">
    <location>
        <begin position="96"/>
        <end position="111"/>
    </location>
</feature>
<organism evidence="2 3">
    <name type="scientific">Stanieria cyanosphaera (strain ATCC 29371 / PCC 7437)</name>
    <dbReference type="NCBI Taxonomy" id="111780"/>
    <lineage>
        <taxon>Bacteria</taxon>
        <taxon>Bacillati</taxon>
        <taxon>Cyanobacteriota</taxon>
        <taxon>Cyanophyceae</taxon>
        <taxon>Pleurocapsales</taxon>
        <taxon>Dermocarpellaceae</taxon>
        <taxon>Stanieria</taxon>
    </lineage>
</organism>
<evidence type="ECO:0000313" key="2">
    <source>
        <dbReference type="EMBL" id="AFZ37868.1"/>
    </source>
</evidence>
<dbReference type="AlphaFoldDB" id="K9XZB6"/>
<dbReference type="KEGG" id="scs:Sta7437_4399"/>
<feature type="region of interest" description="Disordered" evidence="1">
    <location>
        <begin position="45"/>
        <end position="70"/>
    </location>
</feature>
<protein>
    <submittedName>
        <fullName evidence="2">Uncharacterized protein</fullName>
    </submittedName>
</protein>
<dbReference type="EMBL" id="CP003653">
    <property type="protein sequence ID" value="AFZ37868.1"/>
    <property type="molecule type" value="Genomic_DNA"/>
</dbReference>
<name>K9XZB6_STAC7</name>
<gene>
    <name evidence="2" type="ordered locus">Sta7437_4399</name>
</gene>
<dbReference type="OrthoDB" id="9927762at2"/>
<reference evidence="3" key="1">
    <citation type="journal article" date="2013" name="Proc. Natl. Acad. Sci. U.S.A.">
        <title>Improving the coverage of the cyanobacterial phylum using diversity-driven genome sequencing.</title>
        <authorList>
            <person name="Shih P.M."/>
            <person name="Wu D."/>
            <person name="Latifi A."/>
            <person name="Axen S.D."/>
            <person name="Fewer D.P."/>
            <person name="Talla E."/>
            <person name="Calteau A."/>
            <person name="Cai F."/>
            <person name="Tandeau de Marsac N."/>
            <person name="Rippka R."/>
            <person name="Herdman M."/>
            <person name="Sivonen K."/>
            <person name="Coursin T."/>
            <person name="Laurent T."/>
            <person name="Goodwin L."/>
            <person name="Nolan M."/>
            <person name="Davenport K.W."/>
            <person name="Han C.S."/>
            <person name="Rubin E.M."/>
            <person name="Eisen J.A."/>
            <person name="Woyke T."/>
            <person name="Gugger M."/>
            <person name="Kerfeld C.A."/>
        </authorList>
    </citation>
    <scope>NUCLEOTIDE SEQUENCE [LARGE SCALE GENOMIC DNA]</scope>
    <source>
        <strain evidence="3">ATCC 29371 / PCC 7437</strain>
    </source>
</reference>
<dbReference type="Proteomes" id="UP000010473">
    <property type="component" value="Chromosome"/>
</dbReference>
<evidence type="ECO:0000256" key="1">
    <source>
        <dbReference type="SAM" id="MobiDB-lite"/>
    </source>
</evidence>
<evidence type="ECO:0000313" key="3">
    <source>
        <dbReference type="Proteomes" id="UP000010473"/>
    </source>
</evidence>
<keyword evidence="3" id="KW-1185">Reference proteome</keyword>
<sequence>MRKLFTLALIVFSLFLTIIIDFNFQPINIALAGQVDSETAQKTREAADKVVQDDQGVKEQFGKSESGEELIDKARNEAQKKLDSLANKADSNQSLPDHEQVFLKNVEGKNK</sequence>
<dbReference type="HOGENOM" id="CLU_2156805_0_0_3"/>
<accession>K9XZB6</accession>
<proteinExistence type="predicted"/>
<dbReference type="RefSeq" id="WP_015195522.1">
    <property type="nucleotide sequence ID" value="NC_019748.1"/>
</dbReference>